<sequence>MRAMENIHTIDSLRELNAKLLTEIAKLRKENDKIPELEKKFAEVEAENAKLKQIIEENEMRDVRVKELEQKNMELEARLAIVEQASFVVDGQTQNGKEAIAEVWLSKDNLVSTVDLSNSVVDQQNNADTKSIEGVAKVSDKEIDDFVPEEPIPKVLPVNLPQPCKRYPKSLEKKEMDSFLDSENKKMVSNLMRERNREKKLRTQELMSPISSEEGSSTLEESSIYNSHGIEKEKQNEISVEHSVNIVSDDSNSWSLCDEKTKIPYNQKVEQGLRHELSVFTKDDDIEKHSSFDIQIPEFPLETILMGSNKIATQSIADLFNVAIKVGQKENLCWYCFYKAYEDRVEDCKAMKNIDDQSARTLGIINSFPKQPTDTDECQKVIGVTKSNAHVIKSSEVSIPTAPNSLVDSKVISPDNSPKANDYDDPMPSSMEKGTNEVQTDYDSDCSHDNDSEEDISFSDNDKINDIDTMVSDDEEDAGYYYDLRTDNVAYKKSISVY</sequence>
<keyword evidence="4" id="KW-1185">Reference proteome</keyword>
<dbReference type="AlphaFoldDB" id="A0A8H4A3T7"/>
<evidence type="ECO:0000256" key="2">
    <source>
        <dbReference type="SAM" id="MobiDB-lite"/>
    </source>
</evidence>
<dbReference type="EMBL" id="WTPW01001632">
    <property type="protein sequence ID" value="KAF0424753.1"/>
    <property type="molecule type" value="Genomic_DNA"/>
</dbReference>
<proteinExistence type="predicted"/>
<dbReference type="Proteomes" id="UP000439903">
    <property type="component" value="Unassembled WGS sequence"/>
</dbReference>
<evidence type="ECO:0000256" key="1">
    <source>
        <dbReference type="SAM" id="Coils"/>
    </source>
</evidence>
<feature type="compositionally biased region" description="Polar residues" evidence="2">
    <location>
        <begin position="432"/>
        <end position="441"/>
    </location>
</feature>
<evidence type="ECO:0000313" key="4">
    <source>
        <dbReference type="Proteomes" id="UP000439903"/>
    </source>
</evidence>
<accession>A0A8H4A3T7</accession>
<keyword evidence="1" id="KW-0175">Coiled coil</keyword>
<gene>
    <name evidence="3" type="ORF">F8M41_006445</name>
</gene>
<reference evidence="3 4" key="1">
    <citation type="journal article" date="2019" name="Environ. Microbiol.">
        <title>At the nexus of three kingdoms: the genome of the mycorrhizal fungus Gigaspora margarita provides insights into plant, endobacterial and fungal interactions.</title>
        <authorList>
            <person name="Venice F."/>
            <person name="Ghignone S."/>
            <person name="Salvioli di Fossalunga A."/>
            <person name="Amselem J."/>
            <person name="Novero M."/>
            <person name="Xianan X."/>
            <person name="Sedzielewska Toro K."/>
            <person name="Morin E."/>
            <person name="Lipzen A."/>
            <person name="Grigoriev I.V."/>
            <person name="Henrissat B."/>
            <person name="Martin F.M."/>
            <person name="Bonfante P."/>
        </authorList>
    </citation>
    <scope>NUCLEOTIDE SEQUENCE [LARGE SCALE GENOMIC DNA]</scope>
    <source>
        <strain evidence="3 4">BEG34</strain>
    </source>
</reference>
<organism evidence="3 4">
    <name type="scientific">Gigaspora margarita</name>
    <dbReference type="NCBI Taxonomy" id="4874"/>
    <lineage>
        <taxon>Eukaryota</taxon>
        <taxon>Fungi</taxon>
        <taxon>Fungi incertae sedis</taxon>
        <taxon>Mucoromycota</taxon>
        <taxon>Glomeromycotina</taxon>
        <taxon>Glomeromycetes</taxon>
        <taxon>Diversisporales</taxon>
        <taxon>Gigasporaceae</taxon>
        <taxon>Gigaspora</taxon>
    </lineage>
</organism>
<feature type="region of interest" description="Disordered" evidence="2">
    <location>
        <begin position="406"/>
        <end position="467"/>
    </location>
</feature>
<protein>
    <submittedName>
        <fullName evidence="3">Uncharacterized protein</fullName>
    </submittedName>
</protein>
<feature type="coiled-coil region" evidence="1">
    <location>
        <begin position="10"/>
        <end position="85"/>
    </location>
</feature>
<comment type="caution">
    <text evidence="3">The sequence shown here is derived from an EMBL/GenBank/DDBJ whole genome shotgun (WGS) entry which is preliminary data.</text>
</comment>
<dbReference type="OrthoDB" id="2411763at2759"/>
<name>A0A8H4A3T7_GIGMA</name>
<evidence type="ECO:0000313" key="3">
    <source>
        <dbReference type="EMBL" id="KAF0424753.1"/>
    </source>
</evidence>